<evidence type="ECO:0000256" key="1">
    <source>
        <dbReference type="ARBA" id="ARBA00005641"/>
    </source>
</evidence>
<evidence type="ECO:0000259" key="7">
    <source>
        <dbReference type="Pfam" id="PF00150"/>
    </source>
</evidence>
<dbReference type="SUPFAM" id="SSF51445">
    <property type="entry name" value="(Trans)glycosidases"/>
    <property type="match status" value="1"/>
</dbReference>
<dbReference type="EMBL" id="LCWF01000018">
    <property type="protein sequence ID" value="KKY28010.1"/>
    <property type="molecule type" value="Genomic_DNA"/>
</dbReference>
<keyword evidence="6" id="KW-0732">Signal</keyword>
<evidence type="ECO:0000256" key="5">
    <source>
        <dbReference type="RuleBase" id="RU361153"/>
    </source>
</evidence>
<dbReference type="Proteomes" id="UP000053317">
    <property type="component" value="Unassembled WGS sequence"/>
</dbReference>
<dbReference type="GO" id="GO:0009986">
    <property type="term" value="C:cell surface"/>
    <property type="evidence" value="ECO:0007669"/>
    <property type="project" value="TreeGrafter"/>
</dbReference>
<dbReference type="GO" id="GO:0000935">
    <property type="term" value="C:division septum"/>
    <property type="evidence" value="ECO:0007669"/>
    <property type="project" value="EnsemblFungi"/>
</dbReference>
<dbReference type="Pfam" id="PF00150">
    <property type="entry name" value="Cellulase"/>
    <property type="match status" value="1"/>
</dbReference>
<dbReference type="InterPro" id="IPR018087">
    <property type="entry name" value="Glyco_hydro_5_CS"/>
</dbReference>
<feature type="chain" id="PRO_5002544857" evidence="6">
    <location>
        <begin position="18"/>
        <end position="448"/>
    </location>
</feature>
<evidence type="ECO:0000313" key="9">
    <source>
        <dbReference type="Proteomes" id="UP000053317"/>
    </source>
</evidence>
<dbReference type="GO" id="GO:0009251">
    <property type="term" value="P:glucan catabolic process"/>
    <property type="evidence" value="ECO:0007669"/>
    <property type="project" value="TreeGrafter"/>
</dbReference>
<organism evidence="8 9">
    <name type="scientific">Phaeomoniella chlamydospora</name>
    <name type="common">Phaeoacremonium chlamydosporum</name>
    <dbReference type="NCBI Taxonomy" id="158046"/>
    <lineage>
        <taxon>Eukaryota</taxon>
        <taxon>Fungi</taxon>
        <taxon>Dikarya</taxon>
        <taxon>Ascomycota</taxon>
        <taxon>Pezizomycotina</taxon>
        <taxon>Eurotiomycetes</taxon>
        <taxon>Chaetothyriomycetidae</taxon>
        <taxon>Phaeomoniellales</taxon>
        <taxon>Phaeomoniellaceae</taxon>
        <taxon>Phaeomoniella</taxon>
    </lineage>
</organism>
<keyword evidence="2 5" id="KW-0378">Hydrolase</keyword>
<dbReference type="AlphaFoldDB" id="A0A0G2HHX8"/>
<dbReference type="InterPro" id="IPR050386">
    <property type="entry name" value="Glycosyl_hydrolase_5"/>
</dbReference>
<dbReference type="GO" id="GO:1904541">
    <property type="term" value="P:fungal-type cell wall disassembly involved in conjugation with cellular fusion"/>
    <property type="evidence" value="ECO:0007669"/>
    <property type="project" value="EnsemblFungi"/>
</dbReference>
<keyword evidence="9" id="KW-1185">Reference proteome</keyword>
<dbReference type="Gene3D" id="3.20.20.80">
    <property type="entry name" value="Glycosidases"/>
    <property type="match status" value="1"/>
</dbReference>
<evidence type="ECO:0000256" key="3">
    <source>
        <dbReference type="ARBA" id="ARBA00023295"/>
    </source>
</evidence>
<dbReference type="InterPro" id="IPR017853">
    <property type="entry name" value="GH"/>
</dbReference>
<keyword evidence="3 5" id="KW-0326">Glycosidase</keyword>
<feature type="domain" description="Glycoside hydrolase family 5" evidence="7">
    <location>
        <begin position="80"/>
        <end position="340"/>
    </location>
</feature>
<dbReference type="GO" id="GO:0004338">
    <property type="term" value="F:glucan exo-1,3-beta-glucosidase activity"/>
    <property type="evidence" value="ECO:0007669"/>
    <property type="project" value="TreeGrafter"/>
</dbReference>
<protein>
    <submittedName>
        <fullName evidence="8">Putative glucanbeta-glucosidase</fullName>
    </submittedName>
</protein>
<dbReference type="OrthoDB" id="62120at2759"/>
<gene>
    <name evidence="8" type="ORF">UCRPC4_g00745</name>
</gene>
<proteinExistence type="inferred from homology"/>
<comment type="similarity">
    <text evidence="1 5">Belongs to the glycosyl hydrolase 5 (cellulase A) family.</text>
</comment>
<reference evidence="8 9" key="2">
    <citation type="submission" date="2015-05" db="EMBL/GenBank/DDBJ databases">
        <authorList>
            <person name="Morales-Cruz A."/>
            <person name="Amrine K.C."/>
            <person name="Cantu D."/>
        </authorList>
    </citation>
    <scope>NUCLEOTIDE SEQUENCE [LARGE SCALE GENOMIC DNA]</scope>
    <source>
        <strain evidence="8">UCRPC4</strain>
    </source>
</reference>
<feature type="signal peptide" evidence="6">
    <location>
        <begin position="1"/>
        <end position="17"/>
    </location>
</feature>
<dbReference type="PANTHER" id="PTHR31297:SF8">
    <property type="entry name" value="GLYCOSIDE HYDROLASE FAMILY 5 DOMAIN-CONTAINING PROTEIN"/>
    <property type="match status" value="1"/>
</dbReference>
<dbReference type="GO" id="GO:1990819">
    <property type="term" value="C:mating projection actin fusion focus"/>
    <property type="evidence" value="ECO:0007669"/>
    <property type="project" value="EnsemblFungi"/>
</dbReference>
<accession>A0A0G2HHX8</accession>
<name>A0A0G2HHX8_PHACM</name>
<evidence type="ECO:0000256" key="6">
    <source>
        <dbReference type="SAM" id="SignalP"/>
    </source>
</evidence>
<comment type="caution">
    <text evidence="8">The sequence shown here is derived from an EMBL/GenBank/DDBJ whole genome shotgun (WGS) entry which is preliminary data.</text>
</comment>
<evidence type="ECO:0000313" key="8">
    <source>
        <dbReference type="EMBL" id="KKY28010.1"/>
    </source>
</evidence>
<dbReference type="GO" id="GO:0005576">
    <property type="term" value="C:extracellular region"/>
    <property type="evidence" value="ECO:0007669"/>
    <property type="project" value="EnsemblFungi"/>
</dbReference>
<dbReference type="PANTHER" id="PTHR31297">
    <property type="entry name" value="GLUCAN ENDO-1,6-BETA-GLUCOSIDASE B"/>
    <property type="match status" value="1"/>
</dbReference>
<dbReference type="PROSITE" id="PS00659">
    <property type="entry name" value="GLYCOSYL_HYDROL_F5"/>
    <property type="match status" value="1"/>
</dbReference>
<reference evidence="8 9" key="1">
    <citation type="submission" date="2015-05" db="EMBL/GenBank/DDBJ databases">
        <title>Distinctive expansion of gene families associated with plant cell wall degradation and secondary metabolism in the genomes of grapevine trunk pathogens.</title>
        <authorList>
            <person name="Lawrence D.P."/>
            <person name="Travadon R."/>
            <person name="Rolshausen P.E."/>
            <person name="Baumgartner K."/>
        </authorList>
    </citation>
    <scope>NUCLEOTIDE SEQUENCE [LARGE SCALE GENOMIC DNA]</scope>
    <source>
        <strain evidence="8">UCRPC4</strain>
    </source>
</reference>
<dbReference type="GO" id="GO:0070879">
    <property type="term" value="P:fungal-type cell wall beta-glucan metabolic process"/>
    <property type="evidence" value="ECO:0007669"/>
    <property type="project" value="EnsemblFungi"/>
</dbReference>
<dbReference type="GO" id="GO:0046557">
    <property type="term" value="F:glucan endo-1,6-beta-glucosidase activity"/>
    <property type="evidence" value="ECO:0007669"/>
    <property type="project" value="EnsemblFungi"/>
</dbReference>
<keyword evidence="4" id="KW-0961">Cell wall biogenesis/degradation</keyword>
<dbReference type="InterPro" id="IPR001547">
    <property type="entry name" value="Glyco_hydro_5"/>
</dbReference>
<sequence>MLVSSLLALATAGLTVGSPLVKRSNLGWDFGGSEKVRGVNIGGWLVLEPFIVPSFFESLPSTVIDEYTLGQQVDTATATSMLQAHWGSWVSAADFQRLAALGFNTVRIPIGFWAFDTFDTPYIKAGQEGYLDGAIDWARSAGLKVWIDLHGAPLSQNGFDNSGQRLDDSTPGWLTGDSYNQTLSVLNTIAQKYAQPAYQDTVVAIELVNEPLMSQLSGGMDAVKTYYYNGYGEVRAVSDTNVMLHDGFVSPAEWNGVLTPSDNNAQNVVMGKFFFPKPPSLFFSPLPTNHLLTPPDHHYYQAFTQDYVSMSPQTHIDTVCTDAPSFTASRDKWLIVGEFTAAFDDCALWLNGRNKGARYDGTLPDSTYVGDCSARNTSSTWSDDMKQKTRAYLERQISAFEQQTLGWVFWNFKTETATAWSLFGLDDLGLLPQPLDQKLYGDVICSWD</sequence>
<evidence type="ECO:0000256" key="2">
    <source>
        <dbReference type="ARBA" id="ARBA00022801"/>
    </source>
</evidence>
<evidence type="ECO:0000256" key="4">
    <source>
        <dbReference type="ARBA" id="ARBA00023316"/>
    </source>
</evidence>